<accession>A0A7W6BAG1</accession>
<protein>
    <submittedName>
        <fullName evidence="1">Uncharacterized protein</fullName>
    </submittedName>
</protein>
<gene>
    <name evidence="1" type="ORF">GGQ65_003916</name>
</gene>
<evidence type="ECO:0000313" key="1">
    <source>
        <dbReference type="EMBL" id="MBB3916614.1"/>
    </source>
</evidence>
<dbReference type="EMBL" id="JACIDG010000009">
    <property type="protein sequence ID" value="MBB3916614.1"/>
    <property type="molecule type" value="Genomic_DNA"/>
</dbReference>
<reference evidence="1 2" key="1">
    <citation type="submission" date="2020-08" db="EMBL/GenBank/DDBJ databases">
        <title>Genomic Encyclopedia of Type Strains, Phase IV (KMG-IV): sequencing the most valuable type-strain genomes for metagenomic binning, comparative biology and taxonomic classification.</title>
        <authorList>
            <person name="Goeker M."/>
        </authorList>
    </citation>
    <scope>NUCLEOTIDE SEQUENCE [LARGE SCALE GENOMIC DNA]</scope>
    <source>
        <strain evidence="1 2">DSM 19331</strain>
    </source>
</reference>
<name>A0A7W6BAG1_9HYPH</name>
<sequence length="74" mass="7955">MSLSIINPGAAWCGALHIGAYGGEPKLSVRLAAICQPASLKHLTVIASFFRFRIILNYGADHVGAIFQIPETFI</sequence>
<dbReference type="AlphaFoldDB" id="A0A7W6BAG1"/>
<organism evidence="1 2">
    <name type="scientific">Rhizobium fabae</name>
    <dbReference type="NCBI Taxonomy" id="573179"/>
    <lineage>
        <taxon>Bacteria</taxon>
        <taxon>Pseudomonadati</taxon>
        <taxon>Pseudomonadota</taxon>
        <taxon>Alphaproteobacteria</taxon>
        <taxon>Hyphomicrobiales</taxon>
        <taxon>Rhizobiaceae</taxon>
        <taxon>Rhizobium/Agrobacterium group</taxon>
        <taxon>Rhizobium</taxon>
    </lineage>
</organism>
<proteinExistence type="predicted"/>
<evidence type="ECO:0000313" key="2">
    <source>
        <dbReference type="Proteomes" id="UP000545490"/>
    </source>
</evidence>
<dbReference type="Proteomes" id="UP000545490">
    <property type="component" value="Unassembled WGS sequence"/>
</dbReference>
<comment type="caution">
    <text evidence="1">The sequence shown here is derived from an EMBL/GenBank/DDBJ whole genome shotgun (WGS) entry which is preliminary data.</text>
</comment>